<accession>A0A7S3QSR5</accession>
<dbReference type="GO" id="GO:0035312">
    <property type="term" value="F:5'-3' DNA exonuclease activity"/>
    <property type="evidence" value="ECO:0007669"/>
    <property type="project" value="TreeGrafter"/>
</dbReference>
<dbReference type="SUPFAM" id="SSF47769">
    <property type="entry name" value="SAM/Pointed domain"/>
    <property type="match status" value="1"/>
</dbReference>
<dbReference type="InterPro" id="IPR001660">
    <property type="entry name" value="SAM"/>
</dbReference>
<evidence type="ECO:0000256" key="1">
    <source>
        <dbReference type="ARBA" id="ARBA00004123"/>
    </source>
</evidence>
<dbReference type="EMBL" id="HBIP01011957">
    <property type="protein sequence ID" value="CAE0491668.1"/>
    <property type="molecule type" value="Transcribed_RNA"/>
</dbReference>
<organism evidence="8">
    <name type="scientific">Dunaliella tertiolecta</name>
    <name type="common">Green alga</name>
    <dbReference type="NCBI Taxonomy" id="3047"/>
    <lineage>
        <taxon>Eukaryota</taxon>
        <taxon>Viridiplantae</taxon>
        <taxon>Chlorophyta</taxon>
        <taxon>core chlorophytes</taxon>
        <taxon>Chlorophyceae</taxon>
        <taxon>CS clade</taxon>
        <taxon>Chlamydomonadales</taxon>
        <taxon>Dunaliellaceae</taxon>
        <taxon>Dunaliella</taxon>
    </lineage>
</organism>
<feature type="compositionally biased region" description="Low complexity" evidence="6">
    <location>
        <begin position="396"/>
        <end position="421"/>
    </location>
</feature>
<reference evidence="8" key="1">
    <citation type="submission" date="2021-01" db="EMBL/GenBank/DDBJ databases">
        <authorList>
            <person name="Corre E."/>
            <person name="Pelletier E."/>
            <person name="Niang G."/>
            <person name="Scheremetjew M."/>
            <person name="Finn R."/>
            <person name="Kale V."/>
            <person name="Holt S."/>
            <person name="Cochrane G."/>
            <person name="Meng A."/>
            <person name="Brown T."/>
            <person name="Cohen L."/>
        </authorList>
    </citation>
    <scope>NUCLEOTIDE SEQUENCE</scope>
    <source>
        <strain evidence="8">CCMP1320</strain>
    </source>
</reference>
<comment type="similarity">
    <text evidence="2">Belongs to the DNA repair metallo-beta-lactamase (DRMBL) family.</text>
</comment>
<evidence type="ECO:0000259" key="7">
    <source>
        <dbReference type="SMART" id="SM00454"/>
    </source>
</evidence>
<evidence type="ECO:0000256" key="3">
    <source>
        <dbReference type="ARBA" id="ARBA00022763"/>
    </source>
</evidence>
<dbReference type="Pfam" id="PF07522">
    <property type="entry name" value="DRMBL"/>
    <property type="match status" value="1"/>
</dbReference>
<evidence type="ECO:0000256" key="6">
    <source>
        <dbReference type="SAM" id="MobiDB-lite"/>
    </source>
</evidence>
<keyword evidence="3" id="KW-0227">DNA damage</keyword>
<dbReference type="Pfam" id="PF00536">
    <property type="entry name" value="SAM_1"/>
    <property type="match status" value="1"/>
</dbReference>
<sequence>MAATSGVAPAAHVAPAAAAAAAAAPGTTAPSLLPQPPHPLLPMEAPAVAGVSAAEGGQHGVGLAAFCWQTWQEELQAGACPVPLHEWLHSLRLSHLLPLFHKHEVDEVALPLMEESDYLAMGIEEPTTRCLLVRSVTNLCRHHRNPTAPQSSSSPAARPCIHHAVQLPPQSTQQPTACSSAVPPLVQHILLPPPPSTPVTSTALASEQGRPQPICMHHTRQPPPTCMPMPLAQGPSVPRSAALHLGAPPGFGASATAGLAVSTAAHAGSACLARSTPQGPVQVRQPALPQPEQKNGGGAALTQGAFPVSTAESCVGTRGNDQGPRHGPAHRHAADKAALGSGGGEGRKVGEGSGNGASAAFKNGGGAANAVAAKVPMFNVYAPVAARITDFMPAQHSAAQGSSHSNQCSLQHQKQGPAQQQHVLAGHNVQQQQQQHHHHHHHNKRAVQPHPQDQPQVQQAVVGGGCVGAARGPVNNASSGNRARGTPSMLQGVPRCHTIPGTRFCVDYFGKIAHKVRGGNGYWILTHFHADHYKGLTKTFNLGTVVCSPVTAQLVITQLKVPASKILIIPLDKPTVLDGVTLTLVDANHCPGAVMVIAQLPRQPPVIHTGDCRLTTAMQDNQVLRAMRPLRPTLVLDTTYCNPQYTFPSQDETLQYTLNAVKAELHNPRVLFVFGTYTIGKERIFLEVAHKYNRKVYVSKDKMQILQCCGLTPEYSRLLTTDHLEANMHAVALFKVNHDSLSAILQDNRGRYNTVVGIRPTGWALQSKRGKAQGSGRRSQKGQIIIHEVPYSEHSSFTELREFVSWLDPGELIPSVLPNPEGDRGGQEQPRNYQAAAASLVQLLTGALPPAPAKPGQKKPPGCKPITAFLPKPAPNTVPLEHTAGGPCR</sequence>
<evidence type="ECO:0000313" key="8">
    <source>
        <dbReference type="EMBL" id="CAE0491668.1"/>
    </source>
</evidence>
<feature type="region of interest" description="Disordered" evidence="6">
    <location>
        <begin position="846"/>
        <end position="889"/>
    </location>
</feature>
<dbReference type="GO" id="GO:0036297">
    <property type="term" value="P:interstrand cross-link repair"/>
    <property type="evidence" value="ECO:0007669"/>
    <property type="project" value="TreeGrafter"/>
</dbReference>
<dbReference type="Gene3D" id="3.60.15.10">
    <property type="entry name" value="Ribonuclease Z/Hydroxyacylglutathione hydrolase-like"/>
    <property type="match status" value="1"/>
</dbReference>
<feature type="domain" description="SAM" evidence="7">
    <location>
        <begin position="76"/>
        <end position="142"/>
    </location>
</feature>
<dbReference type="FunFam" id="3.40.50.12650:FF:000001">
    <property type="entry name" value="DNA cross-link repair 1A"/>
    <property type="match status" value="1"/>
</dbReference>
<dbReference type="Gene3D" id="1.10.150.50">
    <property type="entry name" value="Transcription Factor, Ets-1"/>
    <property type="match status" value="1"/>
</dbReference>
<dbReference type="AlphaFoldDB" id="A0A7S3QSR5"/>
<dbReference type="InterPro" id="IPR013761">
    <property type="entry name" value="SAM/pointed_sf"/>
</dbReference>
<dbReference type="SMART" id="SM00454">
    <property type="entry name" value="SAM"/>
    <property type="match status" value="1"/>
</dbReference>
<comment type="subcellular location">
    <subcellularLocation>
        <location evidence="1">Nucleus</location>
    </subcellularLocation>
</comment>
<feature type="compositionally biased region" description="Basic residues" evidence="6">
    <location>
        <begin position="435"/>
        <end position="447"/>
    </location>
</feature>
<dbReference type="GO" id="GO:0006303">
    <property type="term" value="P:double-strand break repair via nonhomologous end joining"/>
    <property type="evidence" value="ECO:0007669"/>
    <property type="project" value="TreeGrafter"/>
</dbReference>
<keyword evidence="5" id="KW-0539">Nucleus</keyword>
<dbReference type="PANTHER" id="PTHR23240">
    <property type="entry name" value="DNA CROSS-LINK REPAIR PROTEIN PSO2/SNM1-RELATED"/>
    <property type="match status" value="1"/>
</dbReference>
<dbReference type="InterPro" id="IPR011084">
    <property type="entry name" value="DRMBL"/>
</dbReference>
<dbReference type="PANTHER" id="PTHR23240:SF35">
    <property type="entry name" value="DNA REPAIR METALLO-BETA-LACTAMASE FAMILY PROTEIN-RELATED"/>
    <property type="match status" value="1"/>
</dbReference>
<name>A0A7S3QSR5_DUNTE</name>
<evidence type="ECO:0000256" key="5">
    <source>
        <dbReference type="ARBA" id="ARBA00023242"/>
    </source>
</evidence>
<feature type="region of interest" description="Disordered" evidence="6">
    <location>
        <begin position="276"/>
        <end position="351"/>
    </location>
</feature>
<dbReference type="GO" id="GO:0003684">
    <property type="term" value="F:damaged DNA binding"/>
    <property type="evidence" value="ECO:0007669"/>
    <property type="project" value="TreeGrafter"/>
</dbReference>
<dbReference type="CDD" id="cd16273">
    <property type="entry name" value="SNM1A-1C-like_MBL-fold"/>
    <property type="match status" value="1"/>
</dbReference>
<protein>
    <recommendedName>
        <fullName evidence="7">SAM domain-containing protein</fullName>
    </recommendedName>
</protein>
<dbReference type="SUPFAM" id="SSF56281">
    <property type="entry name" value="Metallo-hydrolase/oxidoreductase"/>
    <property type="match status" value="1"/>
</dbReference>
<dbReference type="InterPro" id="IPR036866">
    <property type="entry name" value="RibonucZ/Hydroxyglut_hydro"/>
</dbReference>
<gene>
    <name evidence="8" type="ORF">DTER00134_LOCUS6741</name>
</gene>
<dbReference type="GO" id="GO:0005634">
    <property type="term" value="C:nucleus"/>
    <property type="evidence" value="ECO:0007669"/>
    <property type="project" value="UniProtKB-SubCell"/>
</dbReference>
<evidence type="ECO:0000256" key="2">
    <source>
        <dbReference type="ARBA" id="ARBA00010304"/>
    </source>
</evidence>
<proteinExistence type="inferred from homology"/>
<keyword evidence="4" id="KW-0234">DNA repair</keyword>
<dbReference type="Gene3D" id="3.40.50.12650">
    <property type="match status" value="1"/>
</dbReference>
<evidence type="ECO:0000256" key="4">
    <source>
        <dbReference type="ARBA" id="ARBA00023204"/>
    </source>
</evidence>
<feature type="region of interest" description="Disordered" evidence="6">
    <location>
        <begin position="396"/>
        <end position="459"/>
    </location>
</feature>
<feature type="compositionally biased region" description="Low complexity" evidence="6">
    <location>
        <begin position="448"/>
        <end position="459"/>
    </location>
</feature>